<gene>
    <name evidence="1" type="ORF">HanXRQr2_Chr12g0549481</name>
</gene>
<dbReference type="AlphaFoldDB" id="A0A9K3HHT5"/>
<proteinExistence type="predicted"/>
<name>A0A9K3HHT5_HELAN</name>
<organism evidence="1 2">
    <name type="scientific">Helianthus annuus</name>
    <name type="common">Common sunflower</name>
    <dbReference type="NCBI Taxonomy" id="4232"/>
    <lineage>
        <taxon>Eukaryota</taxon>
        <taxon>Viridiplantae</taxon>
        <taxon>Streptophyta</taxon>
        <taxon>Embryophyta</taxon>
        <taxon>Tracheophyta</taxon>
        <taxon>Spermatophyta</taxon>
        <taxon>Magnoliopsida</taxon>
        <taxon>eudicotyledons</taxon>
        <taxon>Gunneridae</taxon>
        <taxon>Pentapetalae</taxon>
        <taxon>asterids</taxon>
        <taxon>campanulids</taxon>
        <taxon>Asterales</taxon>
        <taxon>Asteraceae</taxon>
        <taxon>Asteroideae</taxon>
        <taxon>Heliantheae alliance</taxon>
        <taxon>Heliantheae</taxon>
        <taxon>Helianthus</taxon>
    </lineage>
</organism>
<sequence>MGEQKKKFKLFVYLFLSCSFFFEKILCFCIQICRLYKFVCIYIIKIITERNKK</sequence>
<reference evidence="1" key="2">
    <citation type="submission" date="2020-06" db="EMBL/GenBank/DDBJ databases">
        <title>Helianthus annuus Genome sequencing and assembly Release 2.</title>
        <authorList>
            <person name="Gouzy J."/>
            <person name="Langlade N."/>
            <person name="Munos S."/>
        </authorList>
    </citation>
    <scope>NUCLEOTIDE SEQUENCE</scope>
    <source>
        <tissue evidence="1">Leaves</tissue>
    </source>
</reference>
<comment type="caution">
    <text evidence="1">The sequence shown here is derived from an EMBL/GenBank/DDBJ whole genome shotgun (WGS) entry which is preliminary data.</text>
</comment>
<evidence type="ECO:0000313" key="1">
    <source>
        <dbReference type="EMBL" id="KAF5778606.1"/>
    </source>
</evidence>
<dbReference type="Proteomes" id="UP000215914">
    <property type="component" value="Unassembled WGS sequence"/>
</dbReference>
<reference evidence="1" key="1">
    <citation type="journal article" date="2017" name="Nature">
        <title>The sunflower genome provides insights into oil metabolism, flowering and Asterid evolution.</title>
        <authorList>
            <person name="Badouin H."/>
            <person name="Gouzy J."/>
            <person name="Grassa C.J."/>
            <person name="Murat F."/>
            <person name="Staton S.E."/>
            <person name="Cottret L."/>
            <person name="Lelandais-Briere C."/>
            <person name="Owens G.L."/>
            <person name="Carrere S."/>
            <person name="Mayjonade B."/>
            <person name="Legrand L."/>
            <person name="Gill N."/>
            <person name="Kane N.C."/>
            <person name="Bowers J.E."/>
            <person name="Hubner S."/>
            <person name="Bellec A."/>
            <person name="Berard A."/>
            <person name="Berges H."/>
            <person name="Blanchet N."/>
            <person name="Boniface M.C."/>
            <person name="Brunel D."/>
            <person name="Catrice O."/>
            <person name="Chaidir N."/>
            <person name="Claudel C."/>
            <person name="Donnadieu C."/>
            <person name="Faraut T."/>
            <person name="Fievet G."/>
            <person name="Helmstetter N."/>
            <person name="King M."/>
            <person name="Knapp S.J."/>
            <person name="Lai Z."/>
            <person name="Le Paslier M.C."/>
            <person name="Lippi Y."/>
            <person name="Lorenzon L."/>
            <person name="Mandel J.R."/>
            <person name="Marage G."/>
            <person name="Marchand G."/>
            <person name="Marquand E."/>
            <person name="Bret-Mestries E."/>
            <person name="Morien E."/>
            <person name="Nambeesan S."/>
            <person name="Nguyen T."/>
            <person name="Pegot-Espagnet P."/>
            <person name="Pouilly N."/>
            <person name="Raftis F."/>
            <person name="Sallet E."/>
            <person name="Schiex T."/>
            <person name="Thomas J."/>
            <person name="Vandecasteele C."/>
            <person name="Vares D."/>
            <person name="Vear F."/>
            <person name="Vautrin S."/>
            <person name="Crespi M."/>
            <person name="Mangin B."/>
            <person name="Burke J.M."/>
            <person name="Salse J."/>
            <person name="Munos S."/>
            <person name="Vincourt P."/>
            <person name="Rieseberg L.H."/>
            <person name="Langlade N.B."/>
        </authorList>
    </citation>
    <scope>NUCLEOTIDE SEQUENCE</scope>
    <source>
        <tissue evidence="1">Leaves</tissue>
    </source>
</reference>
<dbReference type="EMBL" id="MNCJ02000327">
    <property type="protein sequence ID" value="KAF5778606.1"/>
    <property type="molecule type" value="Genomic_DNA"/>
</dbReference>
<keyword evidence="2" id="KW-1185">Reference proteome</keyword>
<evidence type="ECO:0000313" key="2">
    <source>
        <dbReference type="Proteomes" id="UP000215914"/>
    </source>
</evidence>
<accession>A0A9K3HHT5</accession>
<dbReference type="Gramene" id="mRNA:HanXRQr2_Chr12g0549481">
    <property type="protein sequence ID" value="CDS:HanXRQr2_Chr12g0549481.1"/>
    <property type="gene ID" value="HanXRQr2_Chr12g0549481"/>
</dbReference>
<protein>
    <submittedName>
        <fullName evidence="1">Uncharacterized protein</fullName>
    </submittedName>
</protein>